<sequence length="338" mass="36622">MIKKIIWYLVLPLVVGLSIYLIFFNKKATPNNTETSNNTNQTETTNPDTQNEDTADSANDNEETIMPLTGFSTDEQTSGVASDAKFTIEEVTNTARTGYHEFVFSLSSTGTDDPYVVATYRSDLGVIRIDLNQIEKDSGGIGYQKAVAINNEGISQLYHNVSSDQTEELYDIGVSKSTPFTITTSKMSDGWDVIVGVQYPGEVSTENLDLGSTEFGKLGQTIMGVDATKGSTLASYTYGSNSGVLKFVWNVSSTDANPIPSVSAAYDAEHKLVVTFGSVKTDKVYLAVDGIALPGNLAMQTERAAEKSIYTFYGLTEDVDYKLSAGLSPNQVIVEIQL</sequence>
<dbReference type="Proteomes" id="UP000034075">
    <property type="component" value="Unassembled WGS sequence"/>
</dbReference>
<evidence type="ECO:0000313" key="3">
    <source>
        <dbReference type="EMBL" id="KKQ10949.1"/>
    </source>
</evidence>
<feature type="region of interest" description="Disordered" evidence="1">
    <location>
        <begin position="31"/>
        <end position="62"/>
    </location>
</feature>
<feature type="compositionally biased region" description="Acidic residues" evidence="1">
    <location>
        <begin position="50"/>
        <end position="62"/>
    </location>
</feature>
<evidence type="ECO:0000256" key="2">
    <source>
        <dbReference type="SAM" id="Phobius"/>
    </source>
</evidence>
<dbReference type="AlphaFoldDB" id="A0A0G0HFS3"/>
<proteinExistence type="predicted"/>
<keyword evidence="2" id="KW-1133">Transmembrane helix</keyword>
<evidence type="ECO:0000313" key="4">
    <source>
        <dbReference type="Proteomes" id="UP000034075"/>
    </source>
</evidence>
<accession>A0A0G0HFS3</accession>
<evidence type="ECO:0000256" key="1">
    <source>
        <dbReference type="SAM" id="MobiDB-lite"/>
    </source>
</evidence>
<keyword evidence="2" id="KW-0812">Transmembrane</keyword>
<comment type="caution">
    <text evidence="3">The sequence shown here is derived from an EMBL/GenBank/DDBJ whole genome shotgun (WGS) entry which is preliminary data.</text>
</comment>
<gene>
    <name evidence="3" type="ORF">US24_C0049G0011</name>
</gene>
<feature type="compositionally biased region" description="Low complexity" evidence="1">
    <location>
        <begin position="31"/>
        <end position="49"/>
    </location>
</feature>
<reference evidence="3" key="1">
    <citation type="journal article" date="2015" name="Nature">
        <title>rRNA introns, odd ribosomes, and small enigmatic genomes across a large radiation of phyla.</title>
        <authorList>
            <person name="Brown C.T."/>
            <person name="Hug L.A."/>
            <person name="Thomas B.C."/>
            <person name="Sharon I."/>
            <person name="Castelle C.J."/>
            <person name="Singh A."/>
            <person name="Wilkins M.J."/>
            <person name="Williams K.H."/>
            <person name="Banfield J.F."/>
        </authorList>
    </citation>
    <scope>NUCLEOTIDE SEQUENCE [LARGE SCALE GENOMIC DNA]</scope>
</reference>
<organism evidence="3 4">
    <name type="scientific">candidate division WS6 bacterium GW2011_GWC2_36_7</name>
    <dbReference type="NCBI Taxonomy" id="1619091"/>
    <lineage>
        <taxon>Bacteria</taxon>
        <taxon>Candidatus Dojkabacteria</taxon>
    </lineage>
</organism>
<protein>
    <submittedName>
        <fullName evidence="3">Uncharacterized protein</fullName>
    </submittedName>
</protein>
<name>A0A0G0HFS3_9BACT</name>
<keyword evidence="2" id="KW-0472">Membrane</keyword>
<feature type="transmembrane region" description="Helical" evidence="2">
    <location>
        <begin position="5"/>
        <end position="24"/>
    </location>
</feature>
<dbReference type="EMBL" id="LBSF01000049">
    <property type="protein sequence ID" value="KKQ10949.1"/>
    <property type="molecule type" value="Genomic_DNA"/>
</dbReference>